<comment type="caution">
    <text evidence="2">The sequence shown here is derived from an EMBL/GenBank/DDBJ whole genome shotgun (WGS) entry which is preliminary data.</text>
</comment>
<dbReference type="EMBL" id="SMBH01000001">
    <property type="protein sequence ID" value="TCU20032.1"/>
    <property type="molecule type" value="Genomic_DNA"/>
</dbReference>
<dbReference type="AlphaFoldDB" id="A0A4R3QJK9"/>
<name>A0A4R3QJK9_RHISU</name>
<protein>
    <submittedName>
        <fullName evidence="2">Uncharacterized protein</fullName>
    </submittedName>
</protein>
<reference evidence="2 3" key="1">
    <citation type="submission" date="2019-03" db="EMBL/GenBank/DDBJ databases">
        <title>Genomic Encyclopedia of Type Strains, Phase IV (KMG-V): Genome sequencing to study the core and pangenomes of soil and plant-associated prokaryotes.</title>
        <authorList>
            <person name="Whitman W."/>
        </authorList>
    </citation>
    <scope>NUCLEOTIDE SEQUENCE [LARGE SCALE GENOMIC DNA]</scope>
    <source>
        <strain evidence="2 3">Hc14</strain>
    </source>
</reference>
<sequence>MTNIRFKGFDSPSQLREHLADVEEDASAANLAEDIPVDDDLQSAQREVAWLRKDVADLREQLALFRRRPKIVAVSRIGAYSWLRMAAAVLAVVALATWVRHLRHGRLGIRAAQMIPARADRNRW</sequence>
<dbReference type="RefSeq" id="WP_132558079.1">
    <property type="nucleotide sequence ID" value="NZ_SMBH01000001.1"/>
</dbReference>
<feature type="transmembrane region" description="Helical" evidence="1">
    <location>
        <begin position="79"/>
        <end position="99"/>
    </location>
</feature>
<organism evidence="2 3">
    <name type="scientific">Rhizobium sullae</name>
    <name type="common">Rhizobium hedysari</name>
    <dbReference type="NCBI Taxonomy" id="50338"/>
    <lineage>
        <taxon>Bacteria</taxon>
        <taxon>Pseudomonadati</taxon>
        <taxon>Pseudomonadota</taxon>
        <taxon>Alphaproteobacteria</taxon>
        <taxon>Hyphomicrobiales</taxon>
        <taxon>Rhizobiaceae</taxon>
        <taxon>Rhizobium/Agrobacterium group</taxon>
        <taxon>Rhizobium</taxon>
    </lineage>
</organism>
<dbReference type="Proteomes" id="UP000294576">
    <property type="component" value="Unassembled WGS sequence"/>
</dbReference>
<evidence type="ECO:0000313" key="3">
    <source>
        <dbReference type="Proteomes" id="UP000294576"/>
    </source>
</evidence>
<proteinExistence type="predicted"/>
<accession>A0A4R3QJK9</accession>
<keyword evidence="1" id="KW-0472">Membrane</keyword>
<keyword evidence="1" id="KW-0812">Transmembrane</keyword>
<evidence type="ECO:0000313" key="2">
    <source>
        <dbReference type="EMBL" id="TCU20032.1"/>
    </source>
</evidence>
<keyword evidence="1" id="KW-1133">Transmembrane helix</keyword>
<evidence type="ECO:0000256" key="1">
    <source>
        <dbReference type="SAM" id="Phobius"/>
    </source>
</evidence>
<gene>
    <name evidence="2" type="ORF">EV132_10196</name>
</gene>